<evidence type="ECO:0000313" key="1">
    <source>
        <dbReference type="EMBL" id="KAJ8615032.1"/>
    </source>
</evidence>
<organism evidence="1 2">
    <name type="scientific">Persea americana</name>
    <name type="common">Avocado</name>
    <dbReference type="NCBI Taxonomy" id="3435"/>
    <lineage>
        <taxon>Eukaryota</taxon>
        <taxon>Viridiplantae</taxon>
        <taxon>Streptophyta</taxon>
        <taxon>Embryophyta</taxon>
        <taxon>Tracheophyta</taxon>
        <taxon>Spermatophyta</taxon>
        <taxon>Magnoliopsida</taxon>
        <taxon>Magnoliidae</taxon>
        <taxon>Laurales</taxon>
        <taxon>Lauraceae</taxon>
        <taxon>Persea</taxon>
    </lineage>
</organism>
<protein>
    <submittedName>
        <fullName evidence="1">Uncharacterized protein</fullName>
    </submittedName>
</protein>
<evidence type="ECO:0000313" key="2">
    <source>
        <dbReference type="Proteomes" id="UP001234297"/>
    </source>
</evidence>
<reference evidence="1 2" key="1">
    <citation type="journal article" date="2022" name="Hortic Res">
        <title>A haplotype resolved chromosomal level avocado genome allows analysis of novel avocado genes.</title>
        <authorList>
            <person name="Nath O."/>
            <person name="Fletcher S.J."/>
            <person name="Hayward A."/>
            <person name="Shaw L.M."/>
            <person name="Masouleh A.K."/>
            <person name="Furtado A."/>
            <person name="Henry R.J."/>
            <person name="Mitter N."/>
        </authorList>
    </citation>
    <scope>NUCLEOTIDE SEQUENCE [LARGE SCALE GENOMIC DNA]</scope>
    <source>
        <strain evidence="2">cv. Hass</strain>
    </source>
</reference>
<name>A0ACC2K266_PERAE</name>
<dbReference type="Proteomes" id="UP001234297">
    <property type="component" value="Chromosome 12"/>
</dbReference>
<comment type="caution">
    <text evidence="1">The sequence shown here is derived from an EMBL/GenBank/DDBJ whole genome shotgun (WGS) entry which is preliminary data.</text>
</comment>
<sequence>MTLCKEWFQLLEDAIRHRYSLAQSHLAYLHFHLDFDSDISEPPFHDHDHEIQASSPPRYYMNYALSSGPTIPISYEQRPQSPERIQRGGSLPKSGYHILCITFSTRVMSTLRYKGSHTHMDRKTSLIEEEGRKRATLRLSNISSFKAELLEIHSEDPSLHIFLVPGNPGVVSFYKDFVEEVFELLDGNASITAIGHTSHTGKYLDFGRLFSLQDQINHKVDLIKQEVANKEIPIILVGHSIGSYISLEIFKRLQQQVKYYIGLYPFMTMNEKSSRQSRLVKITASSILRGAVSFSIALLGLLPNSASELLVRNLIGQSWSTTAVEAACTRLLRFHTMQNVLYMAMTEFQKFQLSEGPDWTFMREKRKQIAYLFGDDDHWGPLTLYEQICKQVPDVAISIEREGHTHSFSCTEAGSIWVARHVVNLIRNQTSS</sequence>
<gene>
    <name evidence="1" type="ORF">MRB53_034404</name>
</gene>
<dbReference type="EMBL" id="CM056820">
    <property type="protein sequence ID" value="KAJ8615032.1"/>
    <property type="molecule type" value="Genomic_DNA"/>
</dbReference>
<keyword evidence="2" id="KW-1185">Reference proteome</keyword>
<accession>A0ACC2K266</accession>
<proteinExistence type="predicted"/>